<name>A0A834F9I2_ORYME</name>
<evidence type="ECO:0000256" key="1">
    <source>
        <dbReference type="SAM" id="SignalP"/>
    </source>
</evidence>
<reference evidence="2" key="1">
    <citation type="journal article" name="BMC Genomics">
        <title>Long-read sequencing and de novo genome assembly of marine medaka (Oryzias melastigma).</title>
        <authorList>
            <person name="Liang P."/>
            <person name="Saqib H.S.A."/>
            <person name="Ni X."/>
            <person name="Shen Y."/>
        </authorList>
    </citation>
    <scope>NUCLEOTIDE SEQUENCE</scope>
    <source>
        <strain evidence="2">Bigg-433</strain>
    </source>
</reference>
<proteinExistence type="predicted"/>
<dbReference type="Proteomes" id="UP000646548">
    <property type="component" value="Unassembled WGS sequence"/>
</dbReference>
<dbReference type="EMBL" id="WKFB01000345">
    <property type="protein sequence ID" value="KAF6726044.1"/>
    <property type="molecule type" value="Genomic_DNA"/>
</dbReference>
<keyword evidence="1" id="KW-0732">Signal</keyword>
<evidence type="ECO:0000313" key="3">
    <source>
        <dbReference type="Proteomes" id="UP000646548"/>
    </source>
</evidence>
<feature type="signal peptide" evidence="1">
    <location>
        <begin position="1"/>
        <end position="18"/>
    </location>
</feature>
<accession>A0A834F9I2</accession>
<dbReference type="AlphaFoldDB" id="A0A834F9I2"/>
<feature type="chain" id="PRO_5032534032" evidence="1">
    <location>
        <begin position="19"/>
        <end position="109"/>
    </location>
</feature>
<protein>
    <submittedName>
        <fullName evidence="2">Uncharacterized protein</fullName>
    </submittedName>
</protein>
<comment type="caution">
    <text evidence="2">The sequence shown here is derived from an EMBL/GenBank/DDBJ whole genome shotgun (WGS) entry which is preliminary data.</text>
</comment>
<gene>
    <name evidence="2" type="ORF">FQA47_003871</name>
</gene>
<evidence type="ECO:0000313" key="2">
    <source>
        <dbReference type="EMBL" id="KAF6726044.1"/>
    </source>
</evidence>
<sequence>MNPKFLWAGGFLFRITHAAHSSADVESCLRLRPKHSRVYDKKQVTNEGWLKKLKRDKGCCSESVSGKMALQTDPYLWIKSKKLMYFDINVQIPVFDLKCNLMSHLDTLG</sequence>
<organism evidence="2 3">
    <name type="scientific">Oryzias melastigma</name>
    <name type="common">Marine medaka</name>
    <dbReference type="NCBI Taxonomy" id="30732"/>
    <lineage>
        <taxon>Eukaryota</taxon>
        <taxon>Metazoa</taxon>
        <taxon>Chordata</taxon>
        <taxon>Craniata</taxon>
        <taxon>Vertebrata</taxon>
        <taxon>Euteleostomi</taxon>
        <taxon>Actinopterygii</taxon>
        <taxon>Neopterygii</taxon>
        <taxon>Teleostei</taxon>
        <taxon>Neoteleostei</taxon>
        <taxon>Acanthomorphata</taxon>
        <taxon>Ovalentaria</taxon>
        <taxon>Atherinomorphae</taxon>
        <taxon>Beloniformes</taxon>
        <taxon>Adrianichthyidae</taxon>
        <taxon>Oryziinae</taxon>
        <taxon>Oryzias</taxon>
    </lineage>
</organism>